<dbReference type="NCBIfam" id="TIGR02397">
    <property type="entry name" value="dnaX_nterm"/>
    <property type="match status" value="1"/>
</dbReference>
<dbReference type="GO" id="GO:0009360">
    <property type="term" value="C:DNA polymerase III complex"/>
    <property type="evidence" value="ECO:0007669"/>
    <property type="project" value="InterPro"/>
</dbReference>
<dbReference type="GO" id="GO:0005524">
    <property type="term" value="F:ATP binding"/>
    <property type="evidence" value="ECO:0007669"/>
    <property type="project" value="UniProtKB-KW"/>
</dbReference>
<dbReference type="PANTHER" id="PTHR11669">
    <property type="entry name" value="REPLICATION FACTOR C / DNA POLYMERASE III GAMMA-TAU SUBUNIT"/>
    <property type="match status" value="1"/>
</dbReference>
<evidence type="ECO:0000256" key="12">
    <source>
        <dbReference type="SAM" id="MobiDB-lite"/>
    </source>
</evidence>
<evidence type="ECO:0000256" key="7">
    <source>
        <dbReference type="ARBA" id="ARBA00022741"/>
    </source>
</evidence>
<evidence type="ECO:0000259" key="13">
    <source>
        <dbReference type="SMART" id="SM00382"/>
    </source>
</evidence>
<evidence type="ECO:0000256" key="10">
    <source>
        <dbReference type="ARBA" id="ARBA00022932"/>
    </source>
</evidence>
<name>A0A845QL07_9FIRM</name>
<keyword evidence="9" id="KW-0067">ATP-binding</keyword>
<dbReference type="InterPro" id="IPR012763">
    <property type="entry name" value="DNA_pol_III_sug/sutau_N"/>
</dbReference>
<accession>A0A845QL07</accession>
<dbReference type="GO" id="GO:0003887">
    <property type="term" value="F:DNA-directed DNA polymerase activity"/>
    <property type="evidence" value="ECO:0007669"/>
    <property type="project" value="UniProtKB-KW"/>
</dbReference>
<dbReference type="SUPFAM" id="SSF48019">
    <property type="entry name" value="post-AAA+ oligomerization domain-like"/>
    <property type="match status" value="1"/>
</dbReference>
<evidence type="ECO:0000256" key="3">
    <source>
        <dbReference type="ARBA" id="ARBA00022679"/>
    </source>
</evidence>
<dbReference type="SUPFAM" id="SSF52540">
    <property type="entry name" value="P-loop containing nucleoside triphosphate hydrolases"/>
    <property type="match status" value="1"/>
</dbReference>
<dbReference type="NCBIfam" id="NF004046">
    <property type="entry name" value="PRK05563.1"/>
    <property type="match status" value="1"/>
</dbReference>
<dbReference type="EC" id="2.7.7.7" evidence="2"/>
<evidence type="ECO:0000256" key="6">
    <source>
        <dbReference type="ARBA" id="ARBA00022723"/>
    </source>
</evidence>
<dbReference type="Pfam" id="PF22608">
    <property type="entry name" value="DNAX_ATPase_lid"/>
    <property type="match status" value="1"/>
</dbReference>
<keyword evidence="8" id="KW-0862">Zinc</keyword>
<feature type="compositionally biased region" description="Low complexity" evidence="12">
    <location>
        <begin position="380"/>
        <end position="399"/>
    </location>
</feature>
<evidence type="ECO:0000256" key="5">
    <source>
        <dbReference type="ARBA" id="ARBA00022705"/>
    </source>
</evidence>
<dbReference type="InterPro" id="IPR045085">
    <property type="entry name" value="HLD_clamp_pol_III_gamma_tau"/>
</dbReference>
<dbReference type="SMART" id="SM00382">
    <property type="entry name" value="AAA"/>
    <property type="match status" value="1"/>
</dbReference>
<evidence type="ECO:0000256" key="8">
    <source>
        <dbReference type="ARBA" id="ARBA00022833"/>
    </source>
</evidence>
<dbReference type="InterPro" id="IPR022754">
    <property type="entry name" value="DNA_pol_III_gamma-3"/>
</dbReference>
<protein>
    <recommendedName>
        <fullName evidence="2">DNA-directed DNA polymerase</fullName>
        <ecNumber evidence="2">2.7.7.7</ecNumber>
    </recommendedName>
</protein>
<dbReference type="CDD" id="cd18137">
    <property type="entry name" value="HLD_clamp_pol_III_gamma_tau"/>
    <property type="match status" value="1"/>
</dbReference>
<proteinExistence type="inferred from homology"/>
<reference evidence="14 15" key="1">
    <citation type="submission" date="2018-08" db="EMBL/GenBank/DDBJ databases">
        <title>Murine metabolic-syndrome-specific gut microbial biobank.</title>
        <authorList>
            <person name="Liu C."/>
        </authorList>
    </citation>
    <scope>NUCLEOTIDE SEQUENCE [LARGE SCALE GENOMIC DNA]</scope>
    <source>
        <strain evidence="14 15">28</strain>
    </source>
</reference>
<keyword evidence="4 14" id="KW-0548">Nucleotidyltransferase</keyword>
<dbReference type="InterPro" id="IPR027417">
    <property type="entry name" value="P-loop_NTPase"/>
</dbReference>
<dbReference type="InterPro" id="IPR008921">
    <property type="entry name" value="DNA_pol3_clamp-load_cplx_C"/>
</dbReference>
<dbReference type="AlphaFoldDB" id="A0A845QL07"/>
<dbReference type="RefSeq" id="WP_160202031.1">
    <property type="nucleotide sequence ID" value="NZ_QXWK01000015.1"/>
</dbReference>
<keyword evidence="7" id="KW-0547">Nucleotide-binding</keyword>
<keyword evidence="10" id="KW-0239">DNA-directed DNA polymerase</keyword>
<evidence type="ECO:0000313" key="14">
    <source>
        <dbReference type="EMBL" id="NBH61745.1"/>
    </source>
</evidence>
<evidence type="ECO:0000256" key="4">
    <source>
        <dbReference type="ARBA" id="ARBA00022695"/>
    </source>
</evidence>
<gene>
    <name evidence="14" type="primary">dnaX</name>
    <name evidence="14" type="ORF">D0435_08785</name>
</gene>
<feature type="domain" description="AAA+ ATPase" evidence="13">
    <location>
        <begin position="36"/>
        <end position="177"/>
    </location>
</feature>
<organism evidence="14 15">
    <name type="scientific">Anaerotruncus colihominis</name>
    <dbReference type="NCBI Taxonomy" id="169435"/>
    <lineage>
        <taxon>Bacteria</taxon>
        <taxon>Bacillati</taxon>
        <taxon>Bacillota</taxon>
        <taxon>Clostridia</taxon>
        <taxon>Eubacteriales</taxon>
        <taxon>Oscillospiraceae</taxon>
        <taxon>Anaerotruncus</taxon>
    </lineage>
</organism>
<comment type="caution">
    <text evidence="14">The sequence shown here is derived from an EMBL/GenBank/DDBJ whole genome shotgun (WGS) entry which is preliminary data.</text>
</comment>
<dbReference type="GO" id="GO:0006261">
    <property type="term" value="P:DNA-templated DNA replication"/>
    <property type="evidence" value="ECO:0007669"/>
    <property type="project" value="TreeGrafter"/>
</dbReference>
<keyword evidence="15" id="KW-1185">Reference proteome</keyword>
<comment type="similarity">
    <text evidence="1">Belongs to the DnaX/STICHEL family.</text>
</comment>
<evidence type="ECO:0000256" key="9">
    <source>
        <dbReference type="ARBA" id="ARBA00022840"/>
    </source>
</evidence>
<dbReference type="Gene3D" id="1.20.272.10">
    <property type="match status" value="1"/>
</dbReference>
<dbReference type="PANTHER" id="PTHR11669:SF0">
    <property type="entry name" value="PROTEIN STICHEL-LIKE 2"/>
    <property type="match status" value="1"/>
</dbReference>
<keyword evidence="6" id="KW-0479">Metal-binding</keyword>
<sequence>MYTALYRAQRPEVFSEVIGQDHIVRILKNQIQTGTVSHAYLFCGTRGTGKTTTARILAKAVNCLTEEEKPCGHCANCMAIKDGTFMDVIEIDAASNNGVDNIRELRESVKYPPAVGRKKVYIIDEVHMLSTGAFNALLKTLEEPPENVIFILATTDPQKLPQTILSRCMRLDFKRVPEKVLIDHMGRICAEKGIEITERALRLLAANADGSVRDGLSILDQCLSAGDRKLDRDIILEFLGTVSEEFFINLTDKVSLHDVAGALVILDEALQEGKDVKQLMKDWMSHYRSLLITKYIKNAEDMLNMSTENIEKLRAQSGQISLDEINSGIVTLSRTINDARYSSQPRILLELAIVTIASGLTEAAPIGKSVRQVQQASVRPQGQPQMAQPAPVGAATAPLQQPQAASVQAAASAQVVLEENGAGNALQQQPQTVQIPNYDLDEIWERIFEEGEDIKGSFNLIRTGAVLAEINDSQFKVIAQNAFTKQYVESNQQQICQLMEKITGKNLKLVCKTEEQNEEVSPHRQEAEQLASEVRSKLDLGVDITIK</sequence>
<keyword evidence="5" id="KW-0235">DNA replication</keyword>
<dbReference type="InterPro" id="IPR003593">
    <property type="entry name" value="AAA+_ATPase"/>
</dbReference>
<keyword evidence="3 14" id="KW-0808">Transferase</keyword>
<dbReference type="Pfam" id="PF13177">
    <property type="entry name" value="DNA_pol3_delta2"/>
    <property type="match status" value="1"/>
</dbReference>
<dbReference type="Proteomes" id="UP000446866">
    <property type="component" value="Unassembled WGS sequence"/>
</dbReference>
<dbReference type="InterPro" id="IPR050238">
    <property type="entry name" value="DNA_Rep/Repair_Clamp_Loader"/>
</dbReference>
<dbReference type="Pfam" id="PF12169">
    <property type="entry name" value="DNA_pol3_gamma3"/>
    <property type="match status" value="1"/>
</dbReference>
<evidence type="ECO:0000313" key="15">
    <source>
        <dbReference type="Proteomes" id="UP000446866"/>
    </source>
</evidence>
<evidence type="ECO:0000256" key="2">
    <source>
        <dbReference type="ARBA" id="ARBA00012417"/>
    </source>
</evidence>
<dbReference type="FunFam" id="3.40.50.300:FF:000014">
    <property type="entry name" value="DNA polymerase III subunit gamma/tau"/>
    <property type="match status" value="1"/>
</dbReference>
<dbReference type="Gene3D" id="1.10.8.60">
    <property type="match status" value="1"/>
</dbReference>
<dbReference type="EMBL" id="QXWK01000015">
    <property type="protein sequence ID" value="NBH61745.1"/>
    <property type="molecule type" value="Genomic_DNA"/>
</dbReference>
<comment type="catalytic activity">
    <reaction evidence="11">
        <text>DNA(n) + a 2'-deoxyribonucleoside 5'-triphosphate = DNA(n+1) + diphosphate</text>
        <dbReference type="Rhea" id="RHEA:22508"/>
        <dbReference type="Rhea" id="RHEA-COMP:17339"/>
        <dbReference type="Rhea" id="RHEA-COMP:17340"/>
        <dbReference type="ChEBI" id="CHEBI:33019"/>
        <dbReference type="ChEBI" id="CHEBI:61560"/>
        <dbReference type="ChEBI" id="CHEBI:173112"/>
        <dbReference type="EC" id="2.7.7.7"/>
    </reaction>
</comment>
<evidence type="ECO:0000256" key="11">
    <source>
        <dbReference type="ARBA" id="ARBA00049244"/>
    </source>
</evidence>
<dbReference type="GO" id="GO:0046872">
    <property type="term" value="F:metal ion binding"/>
    <property type="evidence" value="ECO:0007669"/>
    <property type="project" value="UniProtKB-KW"/>
</dbReference>
<evidence type="ECO:0000256" key="1">
    <source>
        <dbReference type="ARBA" id="ARBA00006360"/>
    </source>
</evidence>
<dbReference type="GO" id="GO:0003677">
    <property type="term" value="F:DNA binding"/>
    <property type="evidence" value="ECO:0007669"/>
    <property type="project" value="InterPro"/>
</dbReference>
<feature type="region of interest" description="Disordered" evidence="12">
    <location>
        <begin position="375"/>
        <end position="399"/>
    </location>
</feature>
<dbReference type="Gene3D" id="3.40.50.300">
    <property type="entry name" value="P-loop containing nucleotide triphosphate hydrolases"/>
    <property type="match status" value="1"/>
</dbReference>